<proteinExistence type="predicted"/>
<comment type="caution">
    <text evidence="1">The sequence shown here is derived from an EMBL/GenBank/DDBJ whole genome shotgun (WGS) entry which is preliminary data.</text>
</comment>
<dbReference type="Proteomes" id="UP001150581">
    <property type="component" value="Unassembled WGS sequence"/>
</dbReference>
<sequence>MHNKQGVIAIIKQACSQDPTQVAQAEQSLGRWETKPMFYATLFDIFADRSLPMQVRWLAIISLKNGVEKYWKKTAQHAIQIEEKELMRPRLLDVLDEENPQIAVQYCVTISRIARWEFPRVWPEFIDVLMGRIKHIAVDSGSATCGYVTEHNALYTLHLFIKTLCQRTLAAERQAFRRLTPMVFCIVAPIYAERIRQFNEVLQAGSGSELHALLKSIRLCIKTLRRLLVFGYEKIEEADPAAQEFYMATAGHQAAFYKLFADLPAEHRDSADGLVLRKIVLLYGKLYLEFQKYHALRFITMSCVKPMLAWYWAQIQSEAPKMISSPTDPDSAQELILEPLLIQGLELYKNVVKNFFYVIDEGVEDKDSAVKHCRQVIDNDILVPAFITQMAETLINFYIPLKAKDLEKWEDDPEAWLVEEDSDYWAFDVRRSAERLFVDIVDQNRSLMVPELVNMLQQGVIVANTDAAFYQREGLYSALGLCANQIYDGMDFCQWLKDHPAIDSPMGVVKWRIAWLIGKWVPVKLPVEERGYAYSVLLQLAQRGEPLIVRMEALGSLLLCVDDWDFNAEEFAPYLEASIESITSVLGDVNMAESRMRIVNFLSTLVCRMQREIVPFAENIVKLIPPLWQSAAQENLYQTTILSLVTKLVEALGVQSVVLQQFIAPLVQHSIDLNDPAHVYLIEDGLELWLALVRNASALDPSIMALLQNIPSLLQYGTETLRKILKIIESYVLIDGAGIFAESGLMLLCALNDLVSDNNLAARAIAAGYTTLHVIVQCVPMEACAQPLTQSNLLWTAFTRIVDKREAAQLLIYHAVFMSRLAVHYPALFGEFLASQDASLSSTFTENWIDLYDDVGQIIQRRLYAISLAVAIATTNDGILKNLPSMVPIWNDIISDTGSSLVYFSDVDDDMPEGYGEVMVAENQRRQKMLSNDPAHKFDIKEVLTQSMAECERLNGPERFQAIVAQVDVVDLEDLKNQLS</sequence>
<dbReference type="EMBL" id="JANBPG010000574">
    <property type="protein sequence ID" value="KAJ1895382.1"/>
    <property type="molecule type" value="Genomic_DNA"/>
</dbReference>
<reference evidence="1" key="1">
    <citation type="submission" date="2022-07" db="EMBL/GenBank/DDBJ databases">
        <title>Phylogenomic reconstructions and comparative analyses of Kickxellomycotina fungi.</title>
        <authorList>
            <person name="Reynolds N.K."/>
            <person name="Stajich J.E."/>
            <person name="Barry K."/>
            <person name="Grigoriev I.V."/>
            <person name="Crous P."/>
            <person name="Smith M.E."/>
        </authorList>
    </citation>
    <scope>NUCLEOTIDE SEQUENCE</scope>
    <source>
        <strain evidence="1">Benny 63K</strain>
    </source>
</reference>
<protein>
    <submittedName>
        <fullName evidence="1">Uncharacterized protein</fullName>
    </submittedName>
</protein>
<name>A0ACC1IJ51_9FUNG</name>
<evidence type="ECO:0000313" key="2">
    <source>
        <dbReference type="Proteomes" id="UP001150581"/>
    </source>
</evidence>
<evidence type="ECO:0000313" key="1">
    <source>
        <dbReference type="EMBL" id="KAJ1895382.1"/>
    </source>
</evidence>
<gene>
    <name evidence="1" type="ORF">LPJ66_004624</name>
</gene>
<organism evidence="1 2">
    <name type="scientific">Kickxella alabastrina</name>
    <dbReference type="NCBI Taxonomy" id="61397"/>
    <lineage>
        <taxon>Eukaryota</taxon>
        <taxon>Fungi</taxon>
        <taxon>Fungi incertae sedis</taxon>
        <taxon>Zoopagomycota</taxon>
        <taxon>Kickxellomycotina</taxon>
        <taxon>Kickxellomycetes</taxon>
        <taxon>Kickxellales</taxon>
        <taxon>Kickxellaceae</taxon>
        <taxon>Kickxella</taxon>
    </lineage>
</organism>
<accession>A0ACC1IJ51</accession>
<keyword evidence="2" id="KW-1185">Reference proteome</keyword>